<evidence type="ECO:0000313" key="3">
    <source>
        <dbReference type="EMBL" id="MSS45464.1"/>
    </source>
</evidence>
<accession>A0A7K0J6A5</accession>
<keyword evidence="4" id="KW-1185">Reference proteome</keyword>
<name>A0A7K0J6A5_9ACTN</name>
<feature type="chain" id="PRO_5029843711" description="Lipoprotein" evidence="2">
    <location>
        <begin position="19"/>
        <end position="255"/>
    </location>
</feature>
<reference evidence="3 4" key="1">
    <citation type="submission" date="2019-08" db="EMBL/GenBank/DDBJ databases">
        <title>In-depth cultivation of the pig gut microbiome towards novel bacterial diversity and tailored functional studies.</title>
        <authorList>
            <person name="Wylensek D."/>
            <person name="Hitch T.C.A."/>
            <person name="Clavel T."/>
        </authorList>
    </citation>
    <scope>NUCLEOTIDE SEQUENCE [LARGE SCALE GENOMIC DNA]</scope>
    <source>
        <strain evidence="3 4">WCA-380-WT-3A</strain>
    </source>
</reference>
<feature type="region of interest" description="Disordered" evidence="1">
    <location>
        <begin position="30"/>
        <end position="57"/>
    </location>
</feature>
<evidence type="ECO:0000313" key="4">
    <source>
        <dbReference type="Proteomes" id="UP000466104"/>
    </source>
</evidence>
<dbReference type="AlphaFoldDB" id="A0A7K0J6A5"/>
<organism evidence="3 4">
    <name type="scientific">Cutibacterium porci</name>
    <dbReference type="NCBI Taxonomy" id="2605781"/>
    <lineage>
        <taxon>Bacteria</taxon>
        <taxon>Bacillati</taxon>
        <taxon>Actinomycetota</taxon>
        <taxon>Actinomycetes</taxon>
        <taxon>Propionibacteriales</taxon>
        <taxon>Propionibacteriaceae</taxon>
        <taxon>Cutibacterium</taxon>
    </lineage>
</organism>
<protein>
    <recommendedName>
        <fullName evidence="5">Lipoprotein</fullName>
    </recommendedName>
</protein>
<evidence type="ECO:0000256" key="2">
    <source>
        <dbReference type="SAM" id="SignalP"/>
    </source>
</evidence>
<feature type="signal peptide" evidence="2">
    <location>
        <begin position="1"/>
        <end position="18"/>
    </location>
</feature>
<keyword evidence="2" id="KW-0732">Signal</keyword>
<comment type="caution">
    <text evidence="3">The sequence shown here is derived from an EMBL/GenBank/DDBJ whole genome shotgun (WGS) entry which is preliminary data.</text>
</comment>
<dbReference type="PROSITE" id="PS51257">
    <property type="entry name" value="PROKAR_LIPOPROTEIN"/>
    <property type="match status" value="1"/>
</dbReference>
<evidence type="ECO:0008006" key="5">
    <source>
        <dbReference type="Google" id="ProtNLM"/>
    </source>
</evidence>
<evidence type="ECO:0000256" key="1">
    <source>
        <dbReference type="SAM" id="MobiDB-lite"/>
    </source>
</evidence>
<dbReference type="Proteomes" id="UP000466104">
    <property type="component" value="Unassembled WGS sequence"/>
</dbReference>
<gene>
    <name evidence="3" type="ORF">FYJ43_05300</name>
</gene>
<dbReference type="RefSeq" id="WP_154562665.1">
    <property type="nucleotide sequence ID" value="NZ_VUMG01000002.1"/>
</dbReference>
<dbReference type="EMBL" id="VUMG01000002">
    <property type="protein sequence ID" value="MSS45464.1"/>
    <property type="molecule type" value="Genomic_DNA"/>
</dbReference>
<sequence>MSTTLIKVCALGMTGAMAVGLVACGGKSSSSDTPATTATQSSALATASATPTESTRTTNLKRLSKDDFTKAVSGTKINNQTFTVVDSSQLGAQVEQVVQAMNQAKFSPEQCGQIIKQTTASVTGNEINNIVSAASTDQPSPSAINFNIAMSDRQKKTYENESEQFSKCGHATMTLQGHKTTMTMKVTPIKGYEDIAKQASLYTTISSADNGPEMSSSQAYVWLKNDQMVQASAQDAATAQSTLKAAVDALGIDAK</sequence>
<proteinExistence type="predicted"/>